<feature type="transmembrane region" description="Helical" evidence="5">
    <location>
        <begin position="109"/>
        <end position="129"/>
    </location>
</feature>
<evidence type="ECO:0000259" key="6">
    <source>
        <dbReference type="Pfam" id="PF04138"/>
    </source>
</evidence>
<dbReference type="RefSeq" id="WP_279253412.1">
    <property type="nucleotide sequence ID" value="NZ_SHNP01000005.1"/>
</dbReference>
<feature type="transmembrane region" description="Helical" evidence="5">
    <location>
        <begin position="76"/>
        <end position="97"/>
    </location>
</feature>
<dbReference type="InterPro" id="IPR007267">
    <property type="entry name" value="GtrA_DPMS_TM"/>
</dbReference>
<feature type="transmembrane region" description="Helical" evidence="5">
    <location>
        <begin position="12"/>
        <end position="31"/>
    </location>
</feature>
<proteinExistence type="predicted"/>
<comment type="subcellular location">
    <subcellularLocation>
        <location evidence="1">Membrane</location>
        <topology evidence="1">Multi-pass membrane protein</topology>
    </subcellularLocation>
</comment>
<dbReference type="EMBL" id="SHNP01000005">
    <property type="protein sequence ID" value="MCX2974681.1"/>
    <property type="molecule type" value="Genomic_DNA"/>
</dbReference>
<name>A0ABT3SXE9_9GAMM</name>
<reference evidence="7" key="1">
    <citation type="submission" date="2019-02" db="EMBL/GenBank/DDBJ databases">
        <authorList>
            <person name="Li S.-H."/>
        </authorList>
    </citation>
    <scope>NUCLEOTIDE SEQUENCE</scope>
    <source>
        <strain evidence="7">IMCC8485</strain>
    </source>
</reference>
<evidence type="ECO:0000256" key="2">
    <source>
        <dbReference type="ARBA" id="ARBA00022692"/>
    </source>
</evidence>
<accession>A0ABT3SXE9</accession>
<protein>
    <submittedName>
        <fullName evidence="7">GtrA family protein</fullName>
    </submittedName>
</protein>
<comment type="caution">
    <text evidence="7">The sequence shown here is derived from an EMBL/GenBank/DDBJ whole genome shotgun (WGS) entry which is preliminary data.</text>
</comment>
<organism evidence="7 8">
    <name type="scientific">Candidatus Seongchinamella marina</name>
    <dbReference type="NCBI Taxonomy" id="2518990"/>
    <lineage>
        <taxon>Bacteria</taxon>
        <taxon>Pseudomonadati</taxon>
        <taxon>Pseudomonadota</taxon>
        <taxon>Gammaproteobacteria</taxon>
        <taxon>Cellvibrionales</taxon>
        <taxon>Halieaceae</taxon>
        <taxon>Seongchinamella</taxon>
    </lineage>
</organism>
<feature type="domain" description="GtrA/DPMS transmembrane" evidence="6">
    <location>
        <begin position="13"/>
        <end position="131"/>
    </location>
</feature>
<evidence type="ECO:0000256" key="3">
    <source>
        <dbReference type="ARBA" id="ARBA00022989"/>
    </source>
</evidence>
<keyword evidence="4 5" id="KW-0472">Membrane</keyword>
<feature type="transmembrane region" description="Helical" evidence="5">
    <location>
        <begin position="37"/>
        <end position="55"/>
    </location>
</feature>
<keyword evidence="3 5" id="KW-1133">Transmembrane helix</keyword>
<sequence>MLKYFLSRQFAGFLLVGGSAAFLHWIARILLSLTMPYAWAVFFAYGVGMGIAFALNSWYVFPKSDKPVRKQARDFLAINLLFLPVVWIASLLLKQWLIGQGFVRNSEEIAHAIAITLPVMATFLFYKFFAFRENYYG</sequence>
<evidence type="ECO:0000256" key="4">
    <source>
        <dbReference type="ARBA" id="ARBA00023136"/>
    </source>
</evidence>
<dbReference type="Proteomes" id="UP001143307">
    <property type="component" value="Unassembled WGS sequence"/>
</dbReference>
<evidence type="ECO:0000313" key="7">
    <source>
        <dbReference type="EMBL" id="MCX2974681.1"/>
    </source>
</evidence>
<keyword evidence="8" id="KW-1185">Reference proteome</keyword>
<gene>
    <name evidence="7" type="ORF">EYC87_13895</name>
</gene>
<evidence type="ECO:0000256" key="1">
    <source>
        <dbReference type="ARBA" id="ARBA00004141"/>
    </source>
</evidence>
<dbReference type="Pfam" id="PF04138">
    <property type="entry name" value="GtrA_DPMS_TM"/>
    <property type="match status" value="1"/>
</dbReference>
<keyword evidence="2 5" id="KW-0812">Transmembrane</keyword>
<evidence type="ECO:0000256" key="5">
    <source>
        <dbReference type="SAM" id="Phobius"/>
    </source>
</evidence>
<evidence type="ECO:0000313" key="8">
    <source>
        <dbReference type="Proteomes" id="UP001143307"/>
    </source>
</evidence>